<evidence type="ECO:0000313" key="1">
    <source>
        <dbReference type="EMBL" id="KAB5607644.1"/>
    </source>
</evidence>
<comment type="caution">
    <text evidence="1">The sequence shown here is derived from an EMBL/GenBank/DDBJ whole genome shotgun (WGS) entry which is preliminary data.</text>
</comment>
<dbReference type="AlphaFoldDB" id="A0A5N5RK36"/>
<keyword evidence="2" id="KW-1185">Reference proteome</keyword>
<sequence>MLALPSPHPQWVTDGEDARRLADYVLSYERTKPLLIITCRNDTGKPGIDPDIVAALTGDTLDIAVCGPDAAVDDAFNARVNGIPDAGDIRTAPNTAASYGVYNGAIRLYPAHSGLSPHPGAHDAAAEAPLYYADTHAQREHMLEDLTARLVNAGLLRRTPRSDAISHAAARLDERDRRANDIPETENRNPAHVIQSADQVRELTDLLRSSGRMMPIVVVAQSVDSTQPFVDTDLISNTLHDLALVAVLHSDEAVAEFKRRMPRPSWVFGNAGRVFPTGTAWDRPDTPPRLFLPNKHVSRMLLTNLMMKDALINVADTLRELSAMR</sequence>
<accession>A0A5N5RK36</accession>
<reference evidence="1 2" key="1">
    <citation type="journal article" date="2019" name="Int. J. Syst. Evol. Microbiol.">
        <title>Bifidobacterium jacchi sp. nov., isolated from the faeces of a baby common marmoset (Callithrix jacchus).</title>
        <authorList>
            <person name="Modesto M."/>
            <person name="Watanabe K."/>
            <person name="Arita M."/>
            <person name="Satti M."/>
            <person name="Oki K."/>
            <person name="Sciavilla P."/>
            <person name="Patavino C."/>
            <person name="Camma C."/>
            <person name="Michelini S."/>
            <person name="Sgorbati B."/>
            <person name="Mattarelli P."/>
        </authorList>
    </citation>
    <scope>NUCLEOTIDE SEQUENCE [LARGE SCALE GENOMIC DNA]</scope>
    <source>
        <strain evidence="1 2">MRM 9.3</strain>
    </source>
</reference>
<proteinExistence type="predicted"/>
<protein>
    <submittedName>
        <fullName evidence="1">Uncharacterized protein</fullName>
    </submittedName>
</protein>
<dbReference type="Proteomes" id="UP000326336">
    <property type="component" value="Unassembled WGS sequence"/>
</dbReference>
<dbReference type="EMBL" id="RQSP01000009">
    <property type="protein sequence ID" value="KAB5607644.1"/>
    <property type="molecule type" value="Genomic_DNA"/>
</dbReference>
<gene>
    <name evidence="1" type="ORF">EHS19_04080</name>
</gene>
<dbReference type="OrthoDB" id="3228743at2"/>
<organism evidence="1 2">
    <name type="scientific">Bifidobacterium jacchi</name>
    <dbReference type="NCBI Taxonomy" id="2490545"/>
    <lineage>
        <taxon>Bacteria</taxon>
        <taxon>Bacillati</taxon>
        <taxon>Actinomycetota</taxon>
        <taxon>Actinomycetes</taxon>
        <taxon>Bifidobacteriales</taxon>
        <taxon>Bifidobacteriaceae</taxon>
        <taxon>Bifidobacterium</taxon>
    </lineage>
</organism>
<name>A0A5N5RK36_9BIFI</name>
<dbReference type="RefSeq" id="WP_151916511.1">
    <property type="nucleotide sequence ID" value="NZ_RQSP01000009.1"/>
</dbReference>
<evidence type="ECO:0000313" key="2">
    <source>
        <dbReference type="Proteomes" id="UP000326336"/>
    </source>
</evidence>